<dbReference type="Gene3D" id="3.30.420.10">
    <property type="entry name" value="Ribonuclease H-like superfamily/Ribonuclease H"/>
    <property type="match status" value="1"/>
</dbReference>
<dbReference type="CDD" id="cd06127">
    <property type="entry name" value="DEDDh"/>
    <property type="match status" value="1"/>
</dbReference>
<evidence type="ECO:0000313" key="5">
    <source>
        <dbReference type="EMBL" id="QCT03771.1"/>
    </source>
</evidence>
<dbReference type="InterPro" id="IPR012337">
    <property type="entry name" value="RNaseH-like_sf"/>
</dbReference>
<dbReference type="GO" id="GO:0005829">
    <property type="term" value="C:cytosol"/>
    <property type="evidence" value="ECO:0007669"/>
    <property type="project" value="TreeGrafter"/>
</dbReference>
<evidence type="ECO:0000313" key="6">
    <source>
        <dbReference type="Proteomes" id="UP000300879"/>
    </source>
</evidence>
<name>A0A4P8XQ04_9BACL</name>
<organism evidence="5 6">
    <name type="scientific">Paenibacillus algicola</name>
    <dbReference type="NCBI Taxonomy" id="2565926"/>
    <lineage>
        <taxon>Bacteria</taxon>
        <taxon>Bacillati</taxon>
        <taxon>Bacillota</taxon>
        <taxon>Bacilli</taxon>
        <taxon>Bacillales</taxon>
        <taxon>Paenibacillaceae</taxon>
        <taxon>Paenibacillus</taxon>
    </lineage>
</organism>
<dbReference type="GO" id="GO:0003887">
    <property type="term" value="F:DNA-directed DNA polymerase activity"/>
    <property type="evidence" value="ECO:0007669"/>
    <property type="project" value="InterPro"/>
</dbReference>
<dbReference type="InterPro" id="IPR013520">
    <property type="entry name" value="Ribonucl_H"/>
</dbReference>
<dbReference type="AlphaFoldDB" id="A0A4P8XQ04"/>
<keyword evidence="2" id="KW-0378">Hydrolase</keyword>
<gene>
    <name evidence="5" type="ORF">E6C60_3060</name>
</gene>
<evidence type="ECO:0000256" key="2">
    <source>
        <dbReference type="ARBA" id="ARBA00022801"/>
    </source>
</evidence>
<dbReference type="Proteomes" id="UP000300879">
    <property type="component" value="Chromosome"/>
</dbReference>
<dbReference type="KEGG" id="palo:E6C60_3060"/>
<dbReference type="PANTHER" id="PTHR30231">
    <property type="entry name" value="DNA POLYMERASE III SUBUNIT EPSILON"/>
    <property type="match status" value="1"/>
</dbReference>
<dbReference type="FunFam" id="3.30.420.10:FF:000045">
    <property type="entry name" value="3'-5' exonuclease DinG"/>
    <property type="match status" value="1"/>
</dbReference>
<accession>A0A4P8XQ04</accession>
<dbReference type="GO" id="GO:0003677">
    <property type="term" value="F:DNA binding"/>
    <property type="evidence" value="ECO:0007669"/>
    <property type="project" value="InterPro"/>
</dbReference>
<dbReference type="GO" id="GO:0006260">
    <property type="term" value="P:DNA replication"/>
    <property type="evidence" value="ECO:0007669"/>
    <property type="project" value="InterPro"/>
</dbReference>
<dbReference type="PANTHER" id="PTHR30231:SF4">
    <property type="entry name" value="PROTEIN NEN2"/>
    <property type="match status" value="1"/>
</dbReference>
<dbReference type="InterPro" id="IPR036397">
    <property type="entry name" value="RNaseH_sf"/>
</dbReference>
<keyword evidence="3" id="KW-0269">Exonuclease</keyword>
<dbReference type="RefSeq" id="WP_138226595.1">
    <property type="nucleotide sequence ID" value="NZ_CP040396.1"/>
</dbReference>
<evidence type="ECO:0000259" key="4">
    <source>
        <dbReference type="SMART" id="SM00479"/>
    </source>
</evidence>
<dbReference type="OrthoDB" id="9804290at2"/>
<keyword evidence="1" id="KW-0540">Nuclease</keyword>
<keyword evidence="6" id="KW-1185">Reference proteome</keyword>
<reference evidence="5 6" key="1">
    <citation type="submission" date="2019-05" db="EMBL/GenBank/DDBJ databases">
        <authorList>
            <person name="Chen C."/>
        </authorList>
    </citation>
    <scope>NUCLEOTIDE SEQUENCE [LARGE SCALE GENOMIC DNA]</scope>
    <source>
        <strain evidence="5 6">HB172198</strain>
    </source>
</reference>
<dbReference type="NCBIfam" id="TIGR00573">
    <property type="entry name" value="dnaq"/>
    <property type="match status" value="1"/>
</dbReference>
<dbReference type="InterPro" id="IPR006054">
    <property type="entry name" value="DnaQ"/>
</dbReference>
<dbReference type="Pfam" id="PF00929">
    <property type="entry name" value="RNase_T"/>
    <property type="match status" value="1"/>
</dbReference>
<sequence length="206" mass="23232">MLNKLTVFDFETTGLDPVNDRVIEMAAVRVVNGEIVTGFHALIKSEVEVTPKITEITGIQPAMLQGAMEEELAFRILRNIMADSLLVAHNAAFDLQFLHYALQRMAGKTFTNPFIDTLTISRERHTYPHKLTDMCGKYGVELQGAHRALNDVEGCWKLLEAMHNEDPVDRYINRLGYLSKYGPPNWAPAHADLFGTSNRYEPRNVG</sequence>
<protein>
    <submittedName>
        <fullName evidence="5">DNA polymerase III subunit epsilon</fullName>
    </submittedName>
</protein>
<proteinExistence type="predicted"/>
<dbReference type="GO" id="GO:0008408">
    <property type="term" value="F:3'-5' exonuclease activity"/>
    <property type="evidence" value="ECO:0007669"/>
    <property type="project" value="TreeGrafter"/>
</dbReference>
<dbReference type="EMBL" id="CP040396">
    <property type="protein sequence ID" value="QCT03771.1"/>
    <property type="molecule type" value="Genomic_DNA"/>
</dbReference>
<feature type="domain" description="Exonuclease" evidence="4">
    <location>
        <begin position="4"/>
        <end position="168"/>
    </location>
</feature>
<dbReference type="SUPFAM" id="SSF53098">
    <property type="entry name" value="Ribonuclease H-like"/>
    <property type="match status" value="1"/>
</dbReference>
<dbReference type="SMART" id="SM00479">
    <property type="entry name" value="EXOIII"/>
    <property type="match status" value="1"/>
</dbReference>
<evidence type="ECO:0000256" key="1">
    <source>
        <dbReference type="ARBA" id="ARBA00022722"/>
    </source>
</evidence>
<evidence type="ECO:0000256" key="3">
    <source>
        <dbReference type="ARBA" id="ARBA00022839"/>
    </source>
</evidence>